<dbReference type="PANTHER" id="PTHR43004:SF19">
    <property type="entry name" value="BINDING MONOOXYGENASE, PUTATIVE (JCVI)-RELATED"/>
    <property type="match status" value="1"/>
</dbReference>
<dbReference type="SUPFAM" id="SSF52833">
    <property type="entry name" value="Thioredoxin-like"/>
    <property type="match status" value="1"/>
</dbReference>
<name>W6QNG4_PENRF</name>
<accession>W6QNG4</accession>
<keyword evidence="5" id="KW-0560">Oxidoreductase</keyword>
<dbReference type="InterPro" id="IPR036188">
    <property type="entry name" value="FAD/NAD-bd_sf"/>
</dbReference>
<feature type="domain" description="FAD-binding" evidence="7">
    <location>
        <begin position="38"/>
        <end position="122"/>
    </location>
</feature>
<feature type="domain" description="Phenol hydroxylase-like C-terminal dimerisation" evidence="8">
    <location>
        <begin position="158"/>
        <end position="246"/>
    </location>
</feature>
<evidence type="ECO:0000256" key="5">
    <source>
        <dbReference type="ARBA" id="ARBA00023002"/>
    </source>
</evidence>
<proteinExistence type="inferred from homology"/>
<evidence type="ECO:0000256" key="3">
    <source>
        <dbReference type="ARBA" id="ARBA00022630"/>
    </source>
</evidence>
<dbReference type="STRING" id="1365484.W6QNG4"/>
<dbReference type="InterPro" id="IPR038220">
    <property type="entry name" value="PHOX_C_sf"/>
</dbReference>
<dbReference type="GO" id="GO:0016709">
    <property type="term" value="F:oxidoreductase activity, acting on paired donors, with incorporation or reduction of molecular oxygen, NAD(P)H as one donor, and incorporation of one atom of oxygen"/>
    <property type="evidence" value="ECO:0007669"/>
    <property type="project" value="UniProtKB-ARBA"/>
</dbReference>
<evidence type="ECO:0000256" key="1">
    <source>
        <dbReference type="ARBA" id="ARBA00001974"/>
    </source>
</evidence>
<evidence type="ECO:0000259" key="7">
    <source>
        <dbReference type="Pfam" id="PF01494"/>
    </source>
</evidence>
<gene>
    <name evidence="9" type="ORF">PROQFM164_S07g000274</name>
</gene>
<dbReference type="Gene3D" id="3.50.50.60">
    <property type="entry name" value="FAD/NAD(P)-binding domain"/>
    <property type="match status" value="1"/>
</dbReference>
<keyword evidence="10" id="KW-1185">Reference proteome</keyword>
<dbReference type="Pfam" id="PF07976">
    <property type="entry name" value="Phe_hydrox_dim"/>
    <property type="match status" value="2"/>
</dbReference>
<dbReference type="PANTHER" id="PTHR43004">
    <property type="entry name" value="TRK SYSTEM POTASSIUM UPTAKE PROTEIN"/>
    <property type="match status" value="1"/>
</dbReference>
<dbReference type="PRINTS" id="PR00420">
    <property type="entry name" value="RNGMNOXGNASE"/>
</dbReference>
<dbReference type="InterPro" id="IPR036249">
    <property type="entry name" value="Thioredoxin-like_sf"/>
</dbReference>
<dbReference type="Pfam" id="PF01494">
    <property type="entry name" value="FAD_binding_3"/>
    <property type="match status" value="1"/>
</dbReference>
<feature type="domain" description="Phenol hydroxylase-like C-terminal dimerisation" evidence="8">
    <location>
        <begin position="260"/>
        <end position="300"/>
    </location>
</feature>
<reference evidence="9" key="1">
    <citation type="journal article" date="2014" name="Nat. Commun.">
        <title>Multiple recent horizontal transfers of a large genomic region in cheese making fungi.</title>
        <authorList>
            <person name="Cheeseman K."/>
            <person name="Ropars J."/>
            <person name="Renault P."/>
            <person name="Dupont J."/>
            <person name="Gouzy J."/>
            <person name="Branca A."/>
            <person name="Abraham A.L."/>
            <person name="Ceppi M."/>
            <person name="Conseiller E."/>
            <person name="Debuchy R."/>
            <person name="Malagnac F."/>
            <person name="Goarin A."/>
            <person name="Silar P."/>
            <person name="Lacoste S."/>
            <person name="Sallet E."/>
            <person name="Bensimon A."/>
            <person name="Giraud T."/>
            <person name="Brygoo Y."/>
        </authorList>
    </citation>
    <scope>NUCLEOTIDE SEQUENCE [LARGE SCALE GENOMIC DNA]</scope>
    <source>
        <strain evidence="9">FM164</strain>
    </source>
</reference>
<evidence type="ECO:0000259" key="8">
    <source>
        <dbReference type="Pfam" id="PF07976"/>
    </source>
</evidence>
<feature type="region of interest" description="Disordered" evidence="6">
    <location>
        <begin position="303"/>
        <end position="353"/>
    </location>
</feature>
<evidence type="ECO:0000256" key="6">
    <source>
        <dbReference type="SAM" id="MobiDB-lite"/>
    </source>
</evidence>
<dbReference type="OMA" id="HEMAPPK"/>
<evidence type="ECO:0000256" key="4">
    <source>
        <dbReference type="ARBA" id="ARBA00022827"/>
    </source>
</evidence>
<dbReference type="InterPro" id="IPR050641">
    <property type="entry name" value="RIFMO-like"/>
</dbReference>
<keyword evidence="3" id="KW-0285">Flavoprotein</keyword>
<evidence type="ECO:0000256" key="2">
    <source>
        <dbReference type="ARBA" id="ARBA00007801"/>
    </source>
</evidence>
<dbReference type="Gene3D" id="3.40.30.20">
    <property type="match status" value="2"/>
</dbReference>
<protein>
    <submittedName>
        <fullName evidence="9">Aromatic-ring hydroxylase-like</fullName>
    </submittedName>
</protein>
<feature type="compositionally biased region" description="Pro residues" evidence="6">
    <location>
        <begin position="307"/>
        <end position="323"/>
    </location>
</feature>
<dbReference type="OrthoDB" id="1716816at2759"/>
<organism evidence="9 10">
    <name type="scientific">Penicillium roqueforti (strain FM164)</name>
    <dbReference type="NCBI Taxonomy" id="1365484"/>
    <lineage>
        <taxon>Eukaryota</taxon>
        <taxon>Fungi</taxon>
        <taxon>Dikarya</taxon>
        <taxon>Ascomycota</taxon>
        <taxon>Pezizomycotina</taxon>
        <taxon>Eurotiomycetes</taxon>
        <taxon>Eurotiomycetidae</taxon>
        <taxon>Eurotiales</taxon>
        <taxon>Aspergillaceae</taxon>
        <taxon>Penicillium</taxon>
    </lineage>
</organism>
<dbReference type="SUPFAM" id="SSF51905">
    <property type="entry name" value="FAD/NAD(P)-binding domain"/>
    <property type="match status" value="1"/>
</dbReference>
<dbReference type="Proteomes" id="UP000030686">
    <property type="component" value="Unassembled WGS sequence"/>
</dbReference>
<evidence type="ECO:0000313" key="9">
    <source>
        <dbReference type="EMBL" id="CDM37925.1"/>
    </source>
</evidence>
<comment type="similarity">
    <text evidence="2">Belongs to the PheA/TfdB FAD monooxygenase family.</text>
</comment>
<evidence type="ECO:0000313" key="10">
    <source>
        <dbReference type="Proteomes" id="UP000030686"/>
    </source>
</evidence>
<dbReference type="EMBL" id="HG792021">
    <property type="protein sequence ID" value="CDM37925.1"/>
    <property type="molecule type" value="Genomic_DNA"/>
</dbReference>
<dbReference type="AlphaFoldDB" id="W6QNG4"/>
<sequence length="353" mass="39043">MMLIPNSLDTNGVYTLLNEDDLRQMAEEGPKAHPMNGHTRYSDVALEDLLRQKFWDGKRVFIMGDACHTHSTSAAQGLNTSVADAFNLTWKLALVLQGRAHANLMETYALERRQMAKELIDFDVQFSHLFSRKDFREDTQFQDTYKKAQGFTSGVGHQYQPGPLTRPCEAPFVVDCQAVEPLTPGKRLYPVDLYRHLDGIAANLLNEPPSNGRFHLFAFVGSAIQEGRLGPLTDYLASPKSALSCFDALPAPLPQWKYRIYEEPHASGHALLGVDPRVGALALVRPDGVISLVVGLEDDYKLTPTLPLSPPPPPPPPPPPSPPSHSSIQLPMRRQTAHKIARHSNVHARGSAL</sequence>
<dbReference type="InterPro" id="IPR002938">
    <property type="entry name" value="FAD-bd"/>
</dbReference>
<dbReference type="InterPro" id="IPR012941">
    <property type="entry name" value="Phe_hydrox_C_dim_dom"/>
</dbReference>
<dbReference type="GO" id="GO:0071949">
    <property type="term" value="F:FAD binding"/>
    <property type="evidence" value="ECO:0007669"/>
    <property type="project" value="InterPro"/>
</dbReference>
<comment type="cofactor">
    <cofactor evidence="1">
        <name>FAD</name>
        <dbReference type="ChEBI" id="CHEBI:57692"/>
    </cofactor>
</comment>
<feature type="compositionally biased region" description="Basic residues" evidence="6">
    <location>
        <begin position="335"/>
        <end position="346"/>
    </location>
</feature>
<keyword evidence="4" id="KW-0274">FAD</keyword>